<dbReference type="Proteomes" id="UP001295444">
    <property type="component" value="Chromosome 01"/>
</dbReference>
<name>A0AAD1VNG5_PELCU</name>
<feature type="region of interest" description="Disordered" evidence="1">
    <location>
        <begin position="1"/>
        <end position="99"/>
    </location>
</feature>
<keyword evidence="3" id="KW-1185">Reference proteome</keyword>
<feature type="compositionally biased region" description="Basic and acidic residues" evidence="1">
    <location>
        <begin position="47"/>
        <end position="63"/>
    </location>
</feature>
<gene>
    <name evidence="2" type="ORF">PECUL_23A046087</name>
</gene>
<evidence type="ECO:0000256" key="1">
    <source>
        <dbReference type="SAM" id="MobiDB-lite"/>
    </source>
</evidence>
<protein>
    <submittedName>
        <fullName evidence="2">Uncharacterized protein</fullName>
    </submittedName>
</protein>
<accession>A0AAD1VNG5</accession>
<dbReference type="AlphaFoldDB" id="A0AAD1VNG5"/>
<evidence type="ECO:0000313" key="2">
    <source>
        <dbReference type="EMBL" id="CAH2221867.1"/>
    </source>
</evidence>
<reference evidence="2" key="1">
    <citation type="submission" date="2022-03" db="EMBL/GenBank/DDBJ databases">
        <authorList>
            <person name="Alioto T."/>
            <person name="Alioto T."/>
            <person name="Gomez Garrido J."/>
        </authorList>
    </citation>
    <scope>NUCLEOTIDE SEQUENCE</scope>
</reference>
<sequence length="99" mass="11180">NHHTLSLPPTREQTLETLTGIEGTTPHPTNEMDSYTQTSRCGPFRRLPSEERNRAHPIYEDGHTALPQRDPTANKPKAAPKTYPKKPITYPPPDTRKTP</sequence>
<organism evidence="2 3">
    <name type="scientific">Pelobates cultripes</name>
    <name type="common">Western spadefoot toad</name>
    <dbReference type="NCBI Taxonomy" id="61616"/>
    <lineage>
        <taxon>Eukaryota</taxon>
        <taxon>Metazoa</taxon>
        <taxon>Chordata</taxon>
        <taxon>Craniata</taxon>
        <taxon>Vertebrata</taxon>
        <taxon>Euteleostomi</taxon>
        <taxon>Amphibia</taxon>
        <taxon>Batrachia</taxon>
        <taxon>Anura</taxon>
        <taxon>Pelobatoidea</taxon>
        <taxon>Pelobatidae</taxon>
        <taxon>Pelobates</taxon>
    </lineage>
</organism>
<feature type="compositionally biased region" description="Low complexity" evidence="1">
    <location>
        <begin position="15"/>
        <end position="25"/>
    </location>
</feature>
<evidence type="ECO:0000313" key="3">
    <source>
        <dbReference type="Proteomes" id="UP001295444"/>
    </source>
</evidence>
<dbReference type="EMBL" id="OW240912">
    <property type="protein sequence ID" value="CAH2221867.1"/>
    <property type="molecule type" value="Genomic_DNA"/>
</dbReference>
<feature type="compositionally biased region" description="Polar residues" evidence="1">
    <location>
        <begin position="26"/>
        <end position="40"/>
    </location>
</feature>
<proteinExistence type="predicted"/>
<feature type="non-terminal residue" evidence="2">
    <location>
        <position position="1"/>
    </location>
</feature>
<feature type="compositionally biased region" description="Low complexity" evidence="1">
    <location>
        <begin position="71"/>
        <end position="88"/>
    </location>
</feature>